<feature type="chain" id="PRO_5042143353" description="VWFD domain-containing protein" evidence="3">
    <location>
        <begin position="25"/>
        <end position="4847"/>
    </location>
</feature>
<comment type="caution">
    <text evidence="5">The sequence shown here is derived from an EMBL/GenBank/DDBJ whole genome shotgun (WGS) entry which is preliminary data.</text>
</comment>
<reference evidence="5" key="3">
    <citation type="submission" date="2023-05" db="EMBL/GenBank/DDBJ databases">
        <authorList>
            <person name="Smith C.H."/>
        </authorList>
    </citation>
    <scope>NUCLEOTIDE SEQUENCE</scope>
    <source>
        <strain evidence="5">CHS0354</strain>
        <tissue evidence="5">Mantle</tissue>
    </source>
</reference>
<dbReference type="Gene3D" id="2.10.25.10">
    <property type="entry name" value="Laminin"/>
    <property type="match status" value="1"/>
</dbReference>
<keyword evidence="2" id="KW-0472">Membrane</keyword>
<feature type="compositionally biased region" description="Polar residues" evidence="1">
    <location>
        <begin position="4534"/>
        <end position="4585"/>
    </location>
</feature>
<dbReference type="InterPro" id="IPR000742">
    <property type="entry name" value="EGF"/>
</dbReference>
<feature type="compositionally biased region" description="Low complexity" evidence="1">
    <location>
        <begin position="4481"/>
        <end position="4496"/>
    </location>
</feature>
<evidence type="ECO:0000256" key="1">
    <source>
        <dbReference type="SAM" id="MobiDB-lite"/>
    </source>
</evidence>
<evidence type="ECO:0000256" key="3">
    <source>
        <dbReference type="SAM" id="SignalP"/>
    </source>
</evidence>
<keyword evidence="2" id="KW-1133">Transmembrane helix</keyword>
<feature type="compositionally biased region" description="Low complexity" evidence="1">
    <location>
        <begin position="4628"/>
        <end position="4641"/>
    </location>
</feature>
<feature type="signal peptide" evidence="3">
    <location>
        <begin position="1"/>
        <end position="24"/>
    </location>
</feature>
<reference evidence="5" key="1">
    <citation type="journal article" date="2021" name="Genome Biol. Evol.">
        <title>A High-Quality Reference Genome for a Parasitic Bivalve with Doubly Uniparental Inheritance (Bivalvia: Unionida).</title>
        <authorList>
            <person name="Smith C.H."/>
        </authorList>
    </citation>
    <scope>NUCLEOTIDE SEQUENCE</scope>
    <source>
        <strain evidence="5">CHS0354</strain>
    </source>
</reference>
<protein>
    <recommendedName>
        <fullName evidence="4">VWFD domain-containing protein</fullName>
    </recommendedName>
</protein>
<keyword evidence="2" id="KW-0812">Transmembrane</keyword>
<feature type="compositionally biased region" description="Low complexity" evidence="1">
    <location>
        <begin position="4586"/>
        <end position="4602"/>
    </location>
</feature>
<feature type="transmembrane region" description="Helical" evidence="2">
    <location>
        <begin position="4646"/>
        <end position="4671"/>
    </location>
</feature>
<name>A0AAE0W8S1_9BIVA</name>
<dbReference type="InterPro" id="IPR001846">
    <property type="entry name" value="VWF_type-D"/>
</dbReference>
<dbReference type="Proteomes" id="UP001195483">
    <property type="component" value="Unassembled WGS sequence"/>
</dbReference>
<dbReference type="CDD" id="cd00117">
    <property type="entry name" value="TFP"/>
    <property type="match status" value="1"/>
</dbReference>
<dbReference type="InterPro" id="IPR058727">
    <property type="entry name" value="Helical_Vwde"/>
</dbReference>
<accession>A0AAE0W8S1</accession>
<keyword evidence="6" id="KW-1185">Reference proteome</keyword>
<sequence length="4847" mass="542904">MFELRTVFVCVSLAFTVLHQKSYGKEAPYRGCSREVLEECFFSFVRTSVELAWGIDEQDDHCSTAAKTQKCVKDELENCRRHIGNLTLSIMGHFLDALNYVTDASCIYGTGVPSCSVEVPALCLISFAAVLGHGSFVQICRQVELSMACLSSVEDMGCPHFRRNLISMVTIQIEMMKDTICKPETCNVNVANQCLNDALRTLSQPVTIIQQSPLVTRSVMASLLCAYNSTWSCKADAIPSHTSQKFSYVYNFLMGYTLNDDKELMLGENLHDMQGILYLGVMSANMWTTKQNLCSLYNSVISAASAKSYHSQYIQQLYSLNDAILEEYCNGNQVLDCQGSSCSLSMTPCEVERALYLCAPPNPLHDICLLEANMLQCFSYYTSGCLAVQIAPVQFYLDWLFRSCNSTFDLMALDSTFGLAQCALKLGQHLEKNLYSAKEFNPVLCEGLHNFEECLDNRSVSDMIKVYLPQYMNFQNYYVNNKCNINQTQSGNNILDIDETEDCDIDRASMTVAYYSQRLLTSTLAPRSEYLQICRDSRLYEEQIKKALSSCSHQRQAMFSDAILFFSYLNQHYCLAALIMADNSDCNIQGSQLCLEDFAGYLSLASVQEANQTCMKLDQMLHCLYMNSWNCSSDVQKSIEQELDEIYSYLGDAHCPRFDWCDTAERNGSMMAKFCRESSKCSLSLEMCFSSSLADTCLNTSVVRSCIHSKLSQCSCLHLALMLPQIYMYSSLLNSTGQKLGMSCDIVPQLPVNISDCPNSILQCLTHLYDVQMITHQGLCSGIGDYVRCLQSGIYASTNLSSVWYGILARFTWLWEKNWYLDCKSAVLFSEDTQHFLVMDEPVITINGTCDTYVTEQCLNQYARSILMIPFYPLSDRRPEDCQSLAALHDCVIDSTGGCEPVDSQPILNSLQWLSEKFDNMGTCSKSRMNRHCRPWEAMECLAVFGQTLTSLKYSHDVICSQVQVTELCVETALSGCPGDIRLQVEGTFSDVAAIVSHVCLSKATISPEIETDCISDHGEQACDLEAAMMCMVPVQSRLLMYYQSAWQDVCGNVSSMKICVYRNTVGCDAHAVQTVSQLLTRLELHLEGQCPQFYCDACAARDCMAVLRHGSLDNICLGLSEAQHCIWKYTQHCDISVSDTLLNQLYNMVGRTAESCHLDLNSCLQDFRLSAFSILSYRTTIFNMTIQPDSIHLPPLDDLCDTASNAAQCIYNYAITSKEEAGPLVAAAVHNISSFLGFLCSSSLPHQEHECFRCMETESDMECNIQPLELCSSENQVCGTVVQNGLISKGCMNVGSCRYGCLGDSCAYCCHGNLCNQHAAYPLEDTPSCQPEQTVSCGMHLISVLSRDASVNHCSVLYEAASCITSATSGCVSEAPQILAQLGHTLLTSGQMFSCQTQGTQCQCGQCTSLMLLNTVTNTYMDMDTFCISVQSLYKQTMREIHNSQCTGQQLQTVMFNLHLTWSMLGDTCHDNILPPIAKEYSNSSGSGVCDFEKVHSCYDFAALSYMVPMASVIGAEMICYTAREMIACFHDNIQGCDAALKAELHGHLVSSLFVVQQICHNDPLLLNILSSNYLNQSDNTGQSQGESSSCSVAMGYQCLERISATKDACQLAQLMIECVQNHTSGCVSIQRISHMFALHNHIQPFIFACNLTVPQETHDLLYPMAQCLTDFANNITAIMVEQYLPQGDKSGLCSNIEDLQLCLYSLKLPPAGRLYLLHIKHSLAMFGQMCSTTGSDEVLFSCQHCLSSVDNMDCNLEMDEVCGYYQKACYSMVEIDPTTNTPWIAKGCVNPSMCQADYGCSEDGTSCRICCNTPGCNTELPDSWLSLWSNHTVTPIGGLTISPEANSQTTTPPRQVTSRIPSILSHSQVLQNGSTTVTPDESCQLELIASQSVSSFLILMMDVSYMMVQDAISMCQIIGNSINSLVANVTQNCSDPTTSHLVSITTMLNNLAQSVCPVPDMHLNDMCLSSATCVSPIIMSASLRYSKPMCRSFQESIECVKIHSQDCPKFMQTSLYKTQMFLEYMKESICMRHEINMTVISIPDCVDLQVPRGQGQCDLDKVNQCLYWIEQEALNPLIHIQEFCGYMYLKFALQCFIDNTIGCHSEAVTPIYTRINKFLNKVSDRCPDLLCPLHTEQCVIGATEDCWTDLNQTLSLGEWTDHTEEMCRKMSEARVCLLEVTANCSRQQVVLVMHHFDHMTDDLQHQCYHSNSDLDPCLKSFHQNFVTLMTFDEEFARYVYEQYGDSGFMEHNLLYNISMLWNNTEKNPTQYAITRHYYDHLKSLCLAIQQAQQCVITGHYQMPVVQRYRILTSMDALVNVIEHKCQAQRYCHSCVGLDNDDDCRRQPPVVCDTHQVCYLSVKDGLIYSGCEASWNCLHHCAANPDNCYCCDDSFCNRESKVTAHDECDVPAAVRCAVHVFSYFIGISLDTKGAYLHGNISCIIQQTTDCNSSEEISLHILGHKLQALESASSNCMGNHSNQPCQFPVFSLAYMMQNGHSPEDICWQLNATLEVYLAVRKSTWYREEEVILMTRSMKLVRLQLLGLCPDLNGLDENFQSISLEKIRTRPYGMGMEGYSQLIKTCLHQQVNETHLQKCNMILETYTHDPADKKLFQCLLVITQAVPVMLASVTFDSDICDLLNRTQLCLTDAEAELYPLAKFYLPIVLMRFNHSISNFCHGEEDKLDGYECLQSAPPGNCPVNPCDSVNVTQHCPMFPEAVCQPNYCGGCNINFIYREQNVTDLCSEANFHSCETVAIAENLTFYFTSVFTWPFMSLMERQKFCRAHQELKIIQEQISLCPLLYQSHVSSLLKWIHFQREDICITQVDLKTTECDEDRATRCLEDLLPYIGSLPMEDASLCRTLNQSITCLQDSLHLCQTAVLDRMRSSLAIVQTSVGHLCPEVSQFLPCQNWETLADSNGMFFCDSMVAMACLGLVETTNLCIDSLAVEVLADCVLKNTLNCEHSYLENIYKEYNQTLTQSGLSCADNILTRLFPDLYTEENCTLPGKCSVTKAYDCVYLLNGTVGTCGNLDIIVDCIDFHTSGCSDMQKYPVVFYLQHHFITSKFGVTCLKGFNEEINKDPMVSILQCVQQMTEQFENGYQLCKAFETLGSCLSNTTSTEGAPGIWHQLLLRMTDNMEEFQTACHFIESWHDDIPVNPYAEDCDATLIEIQMGYFQAMMIRNIFLVSMATSDKDLICQLINKELSQVDIPLISGCPQQTRKQFLNLHTLLNILVVTSSTCTPPSVQCHHQSALHCISHLAQAVTYYDTFFSRHDICRAVMEAESCMRDNVQHCDHKQTQLIMQAYQPIRCQAINICPMALDLYDHLKPTRLPTCLSLASLGDETCDLYRGLQCLRLFDLEGNVSDDIELCSQYAKASECFYNYLHHCEENNTLQLVHKMFLHKTEKLRPVCHLQVKPSCNMEYQNCKTDPADACIAILMHIISSERNSEDICLSAAFTSTCLEKNILHCPPILQYRYLSLIQYEMEKHHLNCSSNLHLCSESLIKYSKNLITHKIEMDEKYQHDTNGLDHDVNEENIDSSEHEICEALNQTYSCLEHEMLRLDSDLQSSMMAVVHAVRNSVHDICMGQEPGYCPFELYLNVKCYRCCLLELQKVEHIFNTVMMLTDSSNGHDTTRENFCSTYKSVQTVIMTVEDECWLSQELLQLWNKTIELYRGKQCILDPCSKEAAQICFNKYGAEVTNITAVDVCSAKEAASECLMTSLLDCDPQILTELISELHSLNTDREPNCRLMPYVPVSSRHVDIVEGNSPAHLNFTVMTPYKQSCRSNSCMLEIQFVFSQNTSTLPRCSNSNGIQQVVSSTCSHVFSKDTWIKPLDMYLEARVDHRMDRMQEVHITPVATLWENGTKILSWHLLSIQIAVEDQDTRSFCFTAGTNYISSFDGRLFENVYRGEFTLYQHTDYPYAVHVIYQPCANGYSSCACAAMVMIGDDVITVDYCRKIQDSKVLDPVLDVKVHQNGELTPGTRVFRNVDGKVFQLVLPHGTLVTIMARNTVVVWIKPSPYDLQKTEGLCGSYIGDRPNEDISQSIKQQGTSQVDQSTISEHEFLQQWRSTNSIMKGVEAQCMTERDDASICQCGSETRERVCSQFALTEICDLVIGKEITDNLESYHVLDNAQQTRRKRQTVKTQNDIWLGDGDTSQNISWPTPSGWNETAAKLYCEDALVDSRLGQICGRVITPDIEILFCISDIKNTDSLDMVILAVDAYRYRCKLSVLLDPTLRVYNMTHEVLLQQIDSVSCPEDCNGQGTCGQGVCSCYDGYVGSACSVKTSVAPQIIELRENYLQSSTTEYNKTMYIQGSGFVDLDSLTCHFQTLEVSTSGYTRTNNYTTSPANLQTNNILSCDLNGYLPLHAVLVSVSNDRRLHSNELLHIAYSPICYSCDLTSGSCDLQPTICMLDGVCYAPGQFNPNSPCELCDPISNLWRYKPSDTCPVSNTTTSITATSRHDNSTPQPDTTTPKFNMTTSKPDTTTTSLNNTTPKLDTTFSKLNTIAPESNTTTPKLSTTLTTFNTITPKSNTTNPKSDTTIAKSNTTTSKPDTTIAKSNTTTSKPDTTIAKPNTTGSRLEVTTTYKTSTTAPKPYTTPEGNATPQQDKTTPVKTTASPGSNDKNTQGQNSNQEQQQSDSRNLIIVIIVAAVVVAIVIIVAIAVVCWLRNRESRRQERNDVAGHENSALDAIEEDNHNPLKQELHLPHNTKSTVSAASSATYLSEILTGTRWGPPASHQMQGQFDGELVYDNPAYYAVEIAQERQDSDTYVKENDDDGFYAILKDENQGDIAHAMTMMESAISDGESSTESHPLEAGQYVAPYLSPEKCDDFGDDDVPEEVTKL</sequence>
<gene>
    <name evidence="5" type="ORF">CHS0354_020848</name>
</gene>
<keyword evidence="3" id="KW-0732">Signal</keyword>
<organism evidence="5 6">
    <name type="scientific">Potamilus streckersoni</name>
    <dbReference type="NCBI Taxonomy" id="2493646"/>
    <lineage>
        <taxon>Eukaryota</taxon>
        <taxon>Metazoa</taxon>
        <taxon>Spiralia</taxon>
        <taxon>Lophotrochozoa</taxon>
        <taxon>Mollusca</taxon>
        <taxon>Bivalvia</taxon>
        <taxon>Autobranchia</taxon>
        <taxon>Heteroconchia</taxon>
        <taxon>Palaeoheterodonta</taxon>
        <taxon>Unionida</taxon>
        <taxon>Unionoidea</taxon>
        <taxon>Unionidae</taxon>
        <taxon>Ambleminae</taxon>
        <taxon>Lampsilini</taxon>
        <taxon>Potamilus</taxon>
    </lineage>
</organism>
<dbReference type="PROSITE" id="PS01186">
    <property type="entry name" value="EGF_2"/>
    <property type="match status" value="1"/>
</dbReference>
<evidence type="ECO:0000259" key="4">
    <source>
        <dbReference type="PROSITE" id="PS51233"/>
    </source>
</evidence>
<feature type="compositionally biased region" description="Polar residues" evidence="1">
    <location>
        <begin position="4454"/>
        <end position="4480"/>
    </location>
</feature>
<feature type="region of interest" description="Disordered" evidence="1">
    <location>
        <begin position="4828"/>
        <end position="4847"/>
    </location>
</feature>
<reference evidence="5" key="2">
    <citation type="journal article" date="2021" name="Genome Biol. Evol.">
        <title>Developing a high-quality reference genome for a parasitic bivalve with doubly uniparental inheritance (Bivalvia: Unionida).</title>
        <authorList>
            <person name="Smith C.H."/>
        </authorList>
    </citation>
    <scope>NUCLEOTIDE SEQUENCE</scope>
    <source>
        <strain evidence="5">CHS0354</strain>
        <tissue evidence="5">Mantle</tissue>
    </source>
</reference>
<dbReference type="EMBL" id="JAEAOA010001275">
    <property type="protein sequence ID" value="KAK3604425.1"/>
    <property type="molecule type" value="Genomic_DNA"/>
</dbReference>
<evidence type="ECO:0000313" key="6">
    <source>
        <dbReference type="Proteomes" id="UP001195483"/>
    </source>
</evidence>
<evidence type="ECO:0000256" key="2">
    <source>
        <dbReference type="SAM" id="Phobius"/>
    </source>
</evidence>
<dbReference type="InterPro" id="IPR045860">
    <property type="entry name" value="Snake_toxin-like_sf"/>
</dbReference>
<dbReference type="Pfam" id="PF26129">
    <property type="entry name" value="Vwde"/>
    <property type="match status" value="1"/>
</dbReference>
<dbReference type="PROSITE" id="PS51233">
    <property type="entry name" value="VWFD"/>
    <property type="match status" value="1"/>
</dbReference>
<evidence type="ECO:0000313" key="5">
    <source>
        <dbReference type="EMBL" id="KAK3604425.1"/>
    </source>
</evidence>
<dbReference type="SUPFAM" id="SSF57302">
    <property type="entry name" value="Snake toxin-like"/>
    <property type="match status" value="1"/>
</dbReference>
<feature type="compositionally biased region" description="Polar residues" evidence="1">
    <location>
        <begin position="4603"/>
        <end position="4627"/>
    </location>
</feature>
<feature type="region of interest" description="Disordered" evidence="1">
    <location>
        <begin position="4454"/>
        <end position="4498"/>
    </location>
</feature>
<feature type="compositionally biased region" description="Acidic residues" evidence="1">
    <location>
        <begin position="4835"/>
        <end position="4847"/>
    </location>
</feature>
<feature type="region of interest" description="Disordered" evidence="1">
    <location>
        <begin position="4530"/>
        <end position="4641"/>
    </location>
</feature>
<feature type="domain" description="VWFD" evidence="4">
    <location>
        <begin position="3888"/>
        <end position="4085"/>
    </location>
</feature>
<proteinExistence type="predicted"/>